<dbReference type="InterPro" id="IPR000182">
    <property type="entry name" value="GNAT_dom"/>
</dbReference>
<dbReference type="GO" id="GO:0016747">
    <property type="term" value="F:acyltransferase activity, transferring groups other than amino-acyl groups"/>
    <property type="evidence" value="ECO:0007669"/>
    <property type="project" value="InterPro"/>
</dbReference>
<sequence>MIGRAGFGASDVGRELAYALRPDHWNRGLATEIAAGLVHWHNKHLPGDQSSSSICAYVEVGNHASVRVLEKVGFIFVDRRSYKGAACDFFQVPKAEGACTD</sequence>
<keyword evidence="3" id="KW-1185">Reference proteome</keyword>
<accession>A0A1H7XQM4</accession>
<dbReference type="Pfam" id="PF13302">
    <property type="entry name" value="Acetyltransf_3"/>
    <property type="match status" value="1"/>
</dbReference>
<evidence type="ECO:0000259" key="1">
    <source>
        <dbReference type="PROSITE" id="PS51186"/>
    </source>
</evidence>
<dbReference type="PANTHER" id="PTHR43792">
    <property type="entry name" value="GNAT FAMILY, PUTATIVE (AFU_ORTHOLOGUE AFUA_3G00765)-RELATED-RELATED"/>
    <property type="match status" value="1"/>
</dbReference>
<dbReference type="InterPro" id="IPR016181">
    <property type="entry name" value="Acyl_CoA_acyltransferase"/>
</dbReference>
<evidence type="ECO:0000313" key="3">
    <source>
        <dbReference type="Proteomes" id="UP000198677"/>
    </source>
</evidence>
<feature type="domain" description="N-acetyltransferase" evidence="1">
    <location>
        <begin position="1"/>
        <end position="93"/>
    </location>
</feature>
<gene>
    <name evidence="2" type="ORF">SAMN05444583_1344</name>
</gene>
<dbReference type="PROSITE" id="PS51186">
    <property type="entry name" value="GNAT"/>
    <property type="match status" value="1"/>
</dbReference>
<dbReference type="EMBL" id="FOAW01000034">
    <property type="protein sequence ID" value="SEM36090.1"/>
    <property type="molecule type" value="Genomic_DNA"/>
</dbReference>
<organism evidence="2 3">
    <name type="scientific">Rhodococcus maanshanensis</name>
    <dbReference type="NCBI Taxonomy" id="183556"/>
    <lineage>
        <taxon>Bacteria</taxon>
        <taxon>Bacillati</taxon>
        <taxon>Actinomycetota</taxon>
        <taxon>Actinomycetes</taxon>
        <taxon>Mycobacteriales</taxon>
        <taxon>Nocardiaceae</taxon>
        <taxon>Rhodococcus</taxon>
    </lineage>
</organism>
<proteinExistence type="predicted"/>
<evidence type="ECO:0000313" key="2">
    <source>
        <dbReference type="EMBL" id="SEM36090.1"/>
    </source>
</evidence>
<dbReference type="Proteomes" id="UP000198677">
    <property type="component" value="Unassembled WGS sequence"/>
</dbReference>
<dbReference type="AlphaFoldDB" id="A0A1H7XQM4"/>
<dbReference type="PANTHER" id="PTHR43792:SF1">
    <property type="entry name" value="N-ACETYLTRANSFERASE DOMAIN-CONTAINING PROTEIN"/>
    <property type="match status" value="1"/>
</dbReference>
<reference evidence="3" key="1">
    <citation type="submission" date="2016-10" db="EMBL/GenBank/DDBJ databases">
        <authorList>
            <person name="Varghese N."/>
            <person name="Submissions S."/>
        </authorList>
    </citation>
    <scope>NUCLEOTIDE SEQUENCE [LARGE SCALE GENOMIC DNA]</scope>
    <source>
        <strain evidence="3">DSM 44675</strain>
    </source>
</reference>
<name>A0A1H7XQM4_9NOCA</name>
<protein>
    <submittedName>
        <fullName evidence="2">Acetyltransferase (GNAT) domain-containing protein</fullName>
    </submittedName>
</protein>
<keyword evidence="2" id="KW-0808">Transferase</keyword>
<dbReference type="Gene3D" id="3.40.630.30">
    <property type="match status" value="1"/>
</dbReference>
<dbReference type="SUPFAM" id="SSF55729">
    <property type="entry name" value="Acyl-CoA N-acyltransferases (Nat)"/>
    <property type="match status" value="1"/>
</dbReference>
<dbReference type="InterPro" id="IPR051531">
    <property type="entry name" value="N-acetyltransferase"/>
</dbReference>